<name>A0AAD9RF54_9HYME</name>
<keyword evidence="3" id="KW-1185">Reference proteome</keyword>
<gene>
    <name evidence="2" type="ORF">KPH14_005576</name>
</gene>
<organism evidence="2 3">
    <name type="scientific">Odynerus spinipes</name>
    <dbReference type="NCBI Taxonomy" id="1348599"/>
    <lineage>
        <taxon>Eukaryota</taxon>
        <taxon>Metazoa</taxon>
        <taxon>Ecdysozoa</taxon>
        <taxon>Arthropoda</taxon>
        <taxon>Hexapoda</taxon>
        <taxon>Insecta</taxon>
        <taxon>Pterygota</taxon>
        <taxon>Neoptera</taxon>
        <taxon>Endopterygota</taxon>
        <taxon>Hymenoptera</taxon>
        <taxon>Apocrita</taxon>
        <taxon>Aculeata</taxon>
        <taxon>Vespoidea</taxon>
        <taxon>Vespidae</taxon>
        <taxon>Eumeninae</taxon>
        <taxon>Odynerus</taxon>
    </lineage>
</organism>
<dbReference type="Proteomes" id="UP001258017">
    <property type="component" value="Unassembled WGS sequence"/>
</dbReference>
<proteinExistence type="predicted"/>
<sequence length="559" mass="66208">MSNNRKRRIDIKQNFLDLSEDKQINSNLIRERCTQNCKRFRQIISSTSEHEEDTSTESGRNLTEITWTKELFRPTIHKFSSKHSGIKASISYSASILEFFQLFCSDNFINFIVSTTYDYRNNLDENTTNVNYQSTSVPEMYCFLAVKLLMSRNKKLAYSEYWSNDILLKSSIFGEVMSRDRFLYLLKILHFNTNNVTADTDKLYKIWEICDKLRQSFQQAFYPFENLCIDESLLLYKGRLSFKQYIPSKRNRFGIKSFILCDTHSGFVQDFIIYDGSLTLVNFENEFIGKSGNIVMELLKPYLGKGHTLYVDNWYTSPALFTLLHKNATNACRTVRKRRKGMPKFQDKLNPTGEASFRSSKHLLAMKWCGKREVYMLSSCHNREFVNTKLHYRTQEMIMKPKCVVEYNRLMGSVDKTDMVISTIHSQRKSMKWYKKYFFHLIDMCVWNAFCLYKLKTSKQISMAKFHLELIRQLLHHYLSNYKKNIEKKSGQTNPLRLTGRHFMSLYTNDSTKRKNPLRKCVVCTKNDKRRESRYECKICNIGLCATPCFEKYHTQYHY</sequence>
<dbReference type="Pfam" id="PF13843">
    <property type="entry name" value="DDE_Tnp_1_7"/>
    <property type="match status" value="1"/>
</dbReference>
<comment type="caution">
    <text evidence="2">The sequence shown here is derived from an EMBL/GenBank/DDBJ whole genome shotgun (WGS) entry which is preliminary data.</text>
</comment>
<dbReference type="PANTHER" id="PTHR46599:SF3">
    <property type="entry name" value="PIGGYBAC TRANSPOSABLE ELEMENT-DERIVED PROTEIN 4"/>
    <property type="match status" value="1"/>
</dbReference>
<evidence type="ECO:0000313" key="2">
    <source>
        <dbReference type="EMBL" id="KAK2578610.1"/>
    </source>
</evidence>
<dbReference type="InterPro" id="IPR029526">
    <property type="entry name" value="PGBD"/>
</dbReference>
<evidence type="ECO:0000313" key="3">
    <source>
        <dbReference type="Proteomes" id="UP001258017"/>
    </source>
</evidence>
<reference evidence="2" key="1">
    <citation type="submission" date="2021-08" db="EMBL/GenBank/DDBJ databases">
        <authorList>
            <person name="Misof B."/>
            <person name="Oliver O."/>
            <person name="Podsiadlowski L."/>
            <person name="Donath A."/>
            <person name="Peters R."/>
            <person name="Mayer C."/>
            <person name="Rust J."/>
            <person name="Gunkel S."/>
            <person name="Lesny P."/>
            <person name="Martin S."/>
            <person name="Oeyen J.P."/>
            <person name="Petersen M."/>
            <person name="Panagiotis P."/>
            <person name="Wilbrandt J."/>
            <person name="Tanja T."/>
        </authorList>
    </citation>
    <scope>NUCLEOTIDE SEQUENCE</scope>
    <source>
        <strain evidence="2">GBR_01_08_01A</strain>
        <tissue evidence="2">Thorax + abdomen</tissue>
    </source>
</reference>
<evidence type="ECO:0000259" key="1">
    <source>
        <dbReference type="Pfam" id="PF13843"/>
    </source>
</evidence>
<dbReference type="PANTHER" id="PTHR46599">
    <property type="entry name" value="PIGGYBAC TRANSPOSABLE ELEMENT-DERIVED PROTEIN 4"/>
    <property type="match status" value="1"/>
</dbReference>
<protein>
    <recommendedName>
        <fullName evidence="1">PiggyBac transposable element-derived protein domain-containing protein</fullName>
    </recommendedName>
</protein>
<accession>A0AAD9RF54</accession>
<reference evidence="2" key="2">
    <citation type="journal article" date="2023" name="Commun. Biol.">
        <title>Intrasexual cuticular hydrocarbon dimorphism in a wasp sheds light on hydrocarbon biosynthesis genes in Hymenoptera.</title>
        <authorList>
            <person name="Moris V.C."/>
            <person name="Podsiadlowski L."/>
            <person name="Martin S."/>
            <person name="Oeyen J.P."/>
            <person name="Donath A."/>
            <person name="Petersen M."/>
            <person name="Wilbrandt J."/>
            <person name="Misof B."/>
            <person name="Liedtke D."/>
            <person name="Thamm M."/>
            <person name="Scheiner R."/>
            <person name="Schmitt T."/>
            <person name="Niehuis O."/>
        </authorList>
    </citation>
    <scope>NUCLEOTIDE SEQUENCE</scope>
    <source>
        <strain evidence="2">GBR_01_08_01A</strain>
    </source>
</reference>
<dbReference type="EMBL" id="JAIFRP010000216">
    <property type="protein sequence ID" value="KAK2578610.1"/>
    <property type="molecule type" value="Genomic_DNA"/>
</dbReference>
<feature type="domain" description="PiggyBac transposable element-derived protein" evidence="1">
    <location>
        <begin position="98"/>
        <end position="450"/>
    </location>
</feature>
<dbReference type="AlphaFoldDB" id="A0AAD9RF54"/>